<keyword evidence="2" id="KW-1185">Reference proteome</keyword>
<comment type="caution">
    <text evidence="1">The sequence shown here is derived from an EMBL/GenBank/DDBJ whole genome shotgun (WGS) entry which is preliminary data.</text>
</comment>
<reference evidence="1 2" key="1">
    <citation type="submission" date="2018-10" db="EMBL/GenBank/DDBJ databases">
        <title>Draft genome sequence of Bacillus salarius IM0101, isolated from a hypersaline soil in Inner Mongolia, China.</title>
        <authorList>
            <person name="Yamprayoonswat W."/>
            <person name="Boonvisut S."/>
            <person name="Jumpathong W."/>
            <person name="Sittihan S."/>
            <person name="Ruangsuj P."/>
            <person name="Wanthongcharoen S."/>
            <person name="Thongpramul N."/>
            <person name="Pimmason S."/>
            <person name="Yu B."/>
            <person name="Yasawong M."/>
        </authorList>
    </citation>
    <scope>NUCLEOTIDE SEQUENCE [LARGE SCALE GENOMIC DNA]</scope>
    <source>
        <strain evidence="1 2">IM0101</strain>
    </source>
</reference>
<dbReference type="Proteomes" id="UP000275076">
    <property type="component" value="Unassembled WGS sequence"/>
</dbReference>
<accession>A0A3R9WP94</accession>
<name>A0A3R9WP94_9BACI</name>
<organism evidence="1 2">
    <name type="scientific">Salibacterium salarium</name>
    <dbReference type="NCBI Taxonomy" id="284579"/>
    <lineage>
        <taxon>Bacteria</taxon>
        <taxon>Bacillati</taxon>
        <taxon>Bacillota</taxon>
        <taxon>Bacilli</taxon>
        <taxon>Bacillales</taxon>
        <taxon>Bacillaceae</taxon>
    </lineage>
</organism>
<evidence type="ECO:0000313" key="2">
    <source>
        <dbReference type="Proteomes" id="UP000275076"/>
    </source>
</evidence>
<sequence length="71" mass="8399">MEKDKKGRGTIYLYVSLNKKEDDPWSGSRKASRLQRMRNEAHKKSVATQRTGSVVTRFRFSYHEVKLKRIL</sequence>
<dbReference type="EMBL" id="RBVX01000035">
    <property type="protein sequence ID" value="RSL30558.1"/>
    <property type="molecule type" value="Genomic_DNA"/>
</dbReference>
<proteinExistence type="predicted"/>
<gene>
    <name evidence="1" type="ORF">D7Z54_25325</name>
</gene>
<dbReference type="AlphaFoldDB" id="A0A3R9WP94"/>
<protein>
    <submittedName>
        <fullName evidence="1">Uncharacterized protein</fullName>
    </submittedName>
</protein>
<evidence type="ECO:0000313" key="1">
    <source>
        <dbReference type="EMBL" id="RSL30558.1"/>
    </source>
</evidence>